<sequence length="260" mass="29252">MKKLTILGLGWLGLPLAEHMQKEGWKVIGSKRAVSDMSIECYSLDLNNLAINNHIEKLLTVDAMIIALPPSKIEPEKYLVGIQNLVSTAIEKGLKHIIFTSSTSVLPMEAGVFDENAEIEPTSLLAKVEHWLLSLPIHCDIVRLAGLVGKTRHPVFYLAGKQNLSGAEQPVNLVHLEDCIAAISLLLAKPNGQRIFHLCAEQHPTRKAYYSEMARRFDLRDLQFSEENQPLVRVVKAKKICKELGFVYRYPNPYDFKLDI</sequence>
<evidence type="ECO:0000313" key="2">
    <source>
        <dbReference type="Proteomes" id="UP000576260"/>
    </source>
</evidence>
<organism evidence="1 2">
    <name type="scientific">Mannheimia bovis</name>
    <dbReference type="NCBI Taxonomy" id="2770636"/>
    <lineage>
        <taxon>Bacteria</taxon>
        <taxon>Pseudomonadati</taxon>
        <taxon>Pseudomonadota</taxon>
        <taxon>Gammaproteobacteria</taxon>
        <taxon>Pasteurellales</taxon>
        <taxon>Pasteurellaceae</taxon>
        <taxon>Mannheimia</taxon>
    </lineage>
</organism>
<dbReference type="EMBL" id="CP061280">
    <property type="protein sequence ID" value="QNS15987.1"/>
    <property type="molecule type" value="Genomic_DNA"/>
</dbReference>
<name>A0A7H1C4T2_9PAST</name>
<keyword evidence="2" id="KW-1185">Reference proteome</keyword>
<proteinExistence type="predicted"/>
<evidence type="ECO:0000313" key="1">
    <source>
        <dbReference type="EMBL" id="QNS15987.1"/>
    </source>
</evidence>
<dbReference type="InterPro" id="IPR051783">
    <property type="entry name" value="NAD(P)-dependent_oxidoreduct"/>
</dbReference>
<dbReference type="RefSeq" id="WP_188157484.1">
    <property type="nucleotide sequence ID" value="NZ_CP061280.1"/>
</dbReference>
<dbReference type="Proteomes" id="UP000576260">
    <property type="component" value="Chromosome"/>
</dbReference>
<dbReference type="GO" id="GO:0004029">
    <property type="term" value="F:aldehyde dehydrogenase (NAD+) activity"/>
    <property type="evidence" value="ECO:0007669"/>
    <property type="project" value="TreeGrafter"/>
</dbReference>
<dbReference type="SUPFAM" id="SSF51735">
    <property type="entry name" value="NAD(P)-binding Rossmann-fold domains"/>
    <property type="match status" value="1"/>
</dbReference>
<accession>A0A7H1C4T2</accession>
<dbReference type="GO" id="GO:0005737">
    <property type="term" value="C:cytoplasm"/>
    <property type="evidence" value="ECO:0007669"/>
    <property type="project" value="TreeGrafter"/>
</dbReference>
<dbReference type="AlphaFoldDB" id="A0A7H1C4T2"/>
<dbReference type="KEGG" id="mbos:ICJ55_04485"/>
<dbReference type="PANTHER" id="PTHR48079:SF6">
    <property type="entry name" value="NAD(P)-BINDING DOMAIN-CONTAINING PROTEIN-RELATED"/>
    <property type="match status" value="1"/>
</dbReference>
<reference evidence="1 2" key="1">
    <citation type="submission" date="2020-09" db="EMBL/GenBank/DDBJ databases">
        <title>Mannheimia bovis sp.nov., isolated from a cow.</title>
        <authorList>
            <person name="Li F."/>
        </authorList>
    </citation>
    <scope>NUCLEOTIDE SEQUENCE [LARGE SCALE GENOMIC DNA]</scope>
    <source>
        <strain evidence="1 2">ZY190616</strain>
    </source>
</reference>
<dbReference type="PANTHER" id="PTHR48079">
    <property type="entry name" value="PROTEIN YEEZ"/>
    <property type="match status" value="1"/>
</dbReference>
<protein>
    <submittedName>
        <fullName evidence="1">GDP-L-fucose synthase</fullName>
    </submittedName>
</protein>
<dbReference type="InterPro" id="IPR036291">
    <property type="entry name" value="NAD(P)-bd_dom_sf"/>
</dbReference>
<dbReference type="Gene3D" id="3.40.50.720">
    <property type="entry name" value="NAD(P)-binding Rossmann-like Domain"/>
    <property type="match status" value="1"/>
</dbReference>
<gene>
    <name evidence="1" type="ORF">ICJ55_04485</name>
</gene>